<reference evidence="3 4" key="1">
    <citation type="submission" date="2023-11" db="EMBL/GenBank/DDBJ databases">
        <title>30 novel species of actinomycetes from the DSMZ collection.</title>
        <authorList>
            <person name="Nouioui I."/>
        </authorList>
    </citation>
    <scope>NUCLEOTIDE SEQUENCE [LARGE SCALE GENOMIC DNA]</scope>
    <source>
        <strain evidence="3 4">DSM 41524</strain>
    </source>
</reference>
<dbReference type="Pfam" id="PF01890">
    <property type="entry name" value="CbiG_C"/>
    <property type="match status" value="1"/>
</dbReference>
<dbReference type="InterPro" id="IPR036518">
    <property type="entry name" value="CobE/GbiG_C_sf"/>
</dbReference>
<feature type="compositionally biased region" description="Basic and acidic residues" evidence="1">
    <location>
        <begin position="221"/>
        <end position="230"/>
    </location>
</feature>
<dbReference type="PANTHER" id="PTHR47036">
    <property type="entry name" value="COBALT-FACTOR III C(17)-METHYLTRANSFERASE-RELATED"/>
    <property type="match status" value="1"/>
</dbReference>
<evidence type="ECO:0000256" key="1">
    <source>
        <dbReference type="SAM" id="MobiDB-lite"/>
    </source>
</evidence>
<evidence type="ECO:0000313" key="3">
    <source>
        <dbReference type="EMBL" id="MEE4597122.1"/>
    </source>
</evidence>
<feature type="domain" description="CobE/GbiG C-terminal" evidence="2">
    <location>
        <begin position="17"/>
        <end position="141"/>
    </location>
</feature>
<name>A0ABU7Q6U5_9ACTN</name>
<evidence type="ECO:0000313" key="4">
    <source>
        <dbReference type="Proteomes" id="UP001354709"/>
    </source>
</evidence>
<proteinExistence type="predicted"/>
<dbReference type="Gene3D" id="3.30.420.180">
    <property type="entry name" value="CobE/GbiG C-terminal domain"/>
    <property type="match status" value="1"/>
</dbReference>
<protein>
    <submittedName>
        <fullName evidence="3">Cobalamin biosynthesis protein</fullName>
    </submittedName>
</protein>
<keyword evidence="4" id="KW-1185">Reference proteome</keyword>
<gene>
    <name evidence="3" type="ORF">V2J94_35420</name>
</gene>
<sequence>MEVIGRGTASPPPAAPLVVGVGAGRGVSAGEVLGLVEATLTEAGLSPRGVAELATVEAKAGEAGLLTAAERLGVPLCGYPAEALAAVEVPNPSAAPLTAVGTAGVAEAAALLAAGPGGQLLVAKRKSTPPGRPGKATCAVARVLLTDLRGRRSDVRGAPPSGSWGSVLSACRTEALVAELLGFSRGAARGRAGRRDAAEIRQKDPSRPAAVKSGQAGQRRPAVDRPDAAQ</sequence>
<evidence type="ECO:0000259" key="2">
    <source>
        <dbReference type="Pfam" id="PF01890"/>
    </source>
</evidence>
<dbReference type="EMBL" id="JAZBJO010000031">
    <property type="protein sequence ID" value="MEE4597122.1"/>
    <property type="molecule type" value="Genomic_DNA"/>
</dbReference>
<dbReference type="InterPro" id="IPR002750">
    <property type="entry name" value="CobE/GbiG_C"/>
</dbReference>
<dbReference type="PANTHER" id="PTHR47036:SF1">
    <property type="entry name" value="COBALT-FACTOR III C(17)-METHYLTRANSFERASE-RELATED"/>
    <property type="match status" value="1"/>
</dbReference>
<dbReference type="InterPro" id="IPR051810">
    <property type="entry name" value="Precorrin_MeTrfase"/>
</dbReference>
<feature type="region of interest" description="Disordered" evidence="1">
    <location>
        <begin position="188"/>
        <end position="230"/>
    </location>
</feature>
<comment type="caution">
    <text evidence="3">The sequence shown here is derived from an EMBL/GenBank/DDBJ whole genome shotgun (WGS) entry which is preliminary data.</text>
</comment>
<dbReference type="SUPFAM" id="SSF159664">
    <property type="entry name" value="CobE/GbiG C-terminal domain-like"/>
    <property type="match status" value="1"/>
</dbReference>
<feature type="compositionally biased region" description="Basic and acidic residues" evidence="1">
    <location>
        <begin position="193"/>
        <end position="206"/>
    </location>
</feature>
<accession>A0ABU7Q6U5</accession>
<dbReference type="Proteomes" id="UP001354709">
    <property type="component" value="Unassembled WGS sequence"/>
</dbReference>
<organism evidence="3 4">
    <name type="scientific">Streptomyces asiaticus subsp. ignotus</name>
    <dbReference type="NCBI Taxonomy" id="3098222"/>
    <lineage>
        <taxon>Bacteria</taxon>
        <taxon>Bacillati</taxon>
        <taxon>Actinomycetota</taxon>
        <taxon>Actinomycetes</taxon>
        <taxon>Kitasatosporales</taxon>
        <taxon>Streptomycetaceae</taxon>
        <taxon>Streptomyces</taxon>
        <taxon>Streptomyces violaceusniger group</taxon>
    </lineage>
</organism>